<evidence type="ECO:0000313" key="6">
    <source>
        <dbReference type="Proteomes" id="UP000253099"/>
    </source>
</evidence>
<dbReference type="Gene3D" id="1.10.10.10">
    <property type="entry name" value="Winged helix-like DNA-binding domain superfamily/Winged helix DNA-binding domain"/>
    <property type="match status" value="1"/>
</dbReference>
<evidence type="ECO:0000313" key="5">
    <source>
        <dbReference type="EMBL" id="RBQ22335.1"/>
    </source>
</evidence>
<keyword evidence="6" id="KW-1185">Reference proteome</keyword>
<dbReference type="PANTHER" id="PTHR33154:SF18">
    <property type="entry name" value="ARSENICAL RESISTANCE OPERON REPRESSOR"/>
    <property type="match status" value="1"/>
</dbReference>
<dbReference type="PROSITE" id="PS50987">
    <property type="entry name" value="HTH_ARSR_2"/>
    <property type="match status" value="1"/>
</dbReference>
<proteinExistence type="predicted"/>
<dbReference type="CDD" id="cd00090">
    <property type="entry name" value="HTH_ARSR"/>
    <property type="match status" value="1"/>
</dbReference>
<evidence type="ECO:0000256" key="1">
    <source>
        <dbReference type="ARBA" id="ARBA00023015"/>
    </source>
</evidence>
<dbReference type="AlphaFoldDB" id="A0A366M828"/>
<dbReference type="InterPro" id="IPR036388">
    <property type="entry name" value="WH-like_DNA-bd_sf"/>
</dbReference>
<protein>
    <submittedName>
        <fullName evidence="5">Putative arsenical resistance operon repressor ArsR2</fullName>
    </submittedName>
</protein>
<dbReference type="GO" id="GO:0003700">
    <property type="term" value="F:DNA-binding transcription factor activity"/>
    <property type="evidence" value="ECO:0007669"/>
    <property type="project" value="InterPro"/>
</dbReference>
<dbReference type="PANTHER" id="PTHR33154">
    <property type="entry name" value="TRANSCRIPTIONAL REGULATOR, ARSR FAMILY"/>
    <property type="match status" value="1"/>
</dbReference>
<dbReference type="InterPro" id="IPR051081">
    <property type="entry name" value="HTH_MetalResp_TranReg"/>
</dbReference>
<name>A0A366M828_9EURY</name>
<dbReference type="InterPro" id="IPR011991">
    <property type="entry name" value="ArsR-like_HTH"/>
</dbReference>
<dbReference type="EMBL" id="NIZT01000070">
    <property type="protein sequence ID" value="RBQ22335.1"/>
    <property type="molecule type" value="Genomic_DNA"/>
</dbReference>
<feature type="domain" description="HTH arsR-type" evidence="4">
    <location>
        <begin position="1"/>
        <end position="74"/>
    </location>
</feature>
<gene>
    <name evidence="5" type="primary">arsR2</name>
    <name evidence="5" type="ORF">ALNOE001_20730</name>
</gene>
<accession>A0A366M828</accession>
<dbReference type="SMART" id="SM00418">
    <property type="entry name" value="HTH_ARSR"/>
    <property type="match status" value="1"/>
</dbReference>
<comment type="caution">
    <text evidence="5">The sequence shown here is derived from an EMBL/GenBank/DDBJ whole genome shotgun (WGS) entry which is preliminary data.</text>
</comment>
<sequence>MDTTRIKTLYLLKDDGLCSCNIESALNKPQPTVSHHINILKKSKLINARKEGAWNHYSISDPRIIEILDKIKVD</sequence>
<organism evidence="5 6">
    <name type="scientific">Candidatus Methanobinarius endosymbioticus</name>
    <dbReference type="NCBI Taxonomy" id="2006182"/>
    <lineage>
        <taxon>Archaea</taxon>
        <taxon>Methanobacteriati</taxon>
        <taxon>Methanobacteriota</taxon>
        <taxon>Methanomada group</taxon>
        <taxon>Methanobacteria</taxon>
        <taxon>Methanobacteriales</taxon>
        <taxon>Methanobacteriaceae</taxon>
        <taxon>Candidatus Methanobinarius</taxon>
    </lineage>
</organism>
<dbReference type="GO" id="GO:0003677">
    <property type="term" value="F:DNA binding"/>
    <property type="evidence" value="ECO:0007669"/>
    <property type="project" value="UniProtKB-KW"/>
</dbReference>
<evidence type="ECO:0000256" key="3">
    <source>
        <dbReference type="ARBA" id="ARBA00023163"/>
    </source>
</evidence>
<reference evidence="5 6" key="1">
    <citation type="submission" date="2018-06" db="EMBL/GenBank/DDBJ databases">
        <title>Genomic insight into two independent archaeal endosymbiosis events.</title>
        <authorList>
            <person name="Lind A.E."/>
            <person name="Lewis W.H."/>
            <person name="Spang A."/>
            <person name="Guy L."/>
            <person name="Embley M.T."/>
            <person name="Ettema T.J.G."/>
        </authorList>
    </citation>
    <scope>NUCLEOTIDE SEQUENCE [LARGE SCALE GENOMIC DNA]</scope>
    <source>
        <strain evidence="5">NOE</strain>
    </source>
</reference>
<keyword evidence="2" id="KW-0238">DNA-binding</keyword>
<dbReference type="NCBIfam" id="NF033788">
    <property type="entry name" value="HTH_metalloreg"/>
    <property type="match status" value="1"/>
</dbReference>
<dbReference type="SUPFAM" id="SSF46785">
    <property type="entry name" value="Winged helix' DNA-binding domain"/>
    <property type="match status" value="1"/>
</dbReference>
<dbReference type="Pfam" id="PF01022">
    <property type="entry name" value="HTH_5"/>
    <property type="match status" value="1"/>
</dbReference>
<keyword evidence="3" id="KW-0804">Transcription</keyword>
<evidence type="ECO:0000259" key="4">
    <source>
        <dbReference type="PROSITE" id="PS50987"/>
    </source>
</evidence>
<dbReference type="Proteomes" id="UP000253099">
    <property type="component" value="Unassembled WGS sequence"/>
</dbReference>
<keyword evidence="1" id="KW-0805">Transcription regulation</keyword>
<dbReference type="InterPro" id="IPR036390">
    <property type="entry name" value="WH_DNA-bd_sf"/>
</dbReference>
<evidence type="ECO:0000256" key="2">
    <source>
        <dbReference type="ARBA" id="ARBA00023125"/>
    </source>
</evidence>
<dbReference type="PRINTS" id="PR00778">
    <property type="entry name" value="HTHARSR"/>
</dbReference>
<dbReference type="InterPro" id="IPR001845">
    <property type="entry name" value="HTH_ArsR_DNA-bd_dom"/>
</dbReference>